<evidence type="ECO:0000313" key="1">
    <source>
        <dbReference type="EnsemblProtists" id="EOD34335"/>
    </source>
</evidence>
<reference evidence="1" key="2">
    <citation type="submission" date="2024-10" db="UniProtKB">
        <authorList>
            <consortium name="EnsemblProtists"/>
        </authorList>
    </citation>
    <scope>IDENTIFICATION</scope>
</reference>
<sequence>MVSAADSLLARARFDSVANIDQRASAFAASGAPLDLYGIYGEMGLRAIADVLLLPSVRERTGPTRRFVDFGSGSGRLILGVAAMAEWEACTGIEAVTGLHAIACECIDSAEANEAIPPGLVTSVLADGLPHVDSPAVMAAADVCFMYSTAFPTADDGLRLPEMSASLATVMKEGSLVVTTDTLLVGRRFAFDTLKPVKGEDGDRLNCFVWRVTGAPAPSYNDAYAEVQAHWLGDDALAENDALCEALEAAAFAEVEELQ</sequence>
<dbReference type="AlphaFoldDB" id="A0A0D3KF00"/>
<organism evidence="1 2">
    <name type="scientific">Emiliania huxleyi (strain CCMP1516)</name>
    <dbReference type="NCBI Taxonomy" id="280463"/>
    <lineage>
        <taxon>Eukaryota</taxon>
        <taxon>Haptista</taxon>
        <taxon>Haptophyta</taxon>
        <taxon>Prymnesiophyceae</taxon>
        <taxon>Isochrysidales</taxon>
        <taxon>Noelaerhabdaceae</taxon>
        <taxon>Emiliania</taxon>
    </lineage>
</organism>
<dbReference type="eggNOG" id="ENOG502STIT">
    <property type="taxonomic scope" value="Eukaryota"/>
</dbReference>
<proteinExistence type="predicted"/>
<accession>A0A0D3KF00</accession>
<reference evidence="2" key="1">
    <citation type="journal article" date="2013" name="Nature">
        <title>Pan genome of the phytoplankton Emiliania underpins its global distribution.</title>
        <authorList>
            <person name="Read B.A."/>
            <person name="Kegel J."/>
            <person name="Klute M.J."/>
            <person name="Kuo A."/>
            <person name="Lefebvre S.C."/>
            <person name="Maumus F."/>
            <person name="Mayer C."/>
            <person name="Miller J."/>
            <person name="Monier A."/>
            <person name="Salamov A."/>
            <person name="Young J."/>
            <person name="Aguilar M."/>
            <person name="Claverie J.M."/>
            <person name="Frickenhaus S."/>
            <person name="Gonzalez K."/>
            <person name="Herman E.K."/>
            <person name="Lin Y.C."/>
            <person name="Napier J."/>
            <person name="Ogata H."/>
            <person name="Sarno A.F."/>
            <person name="Shmutz J."/>
            <person name="Schroeder D."/>
            <person name="de Vargas C."/>
            <person name="Verret F."/>
            <person name="von Dassow P."/>
            <person name="Valentin K."/>
            <person name="Van de Peer Y."/>
            <person name="Wheeler G."/>
            <person name="Dacks J.B."/>
            <person name="Delwiche C.F."/>
            <person name="Dyhrman S.T."/>
            <person name="Glockner G."/>
            <person name="John U."/>
            <person name="Richards T."/>
            <person name="Worden A.Z."/>
            <person name="Zhang X."/>
            <person name="Grigoriev I.V."/>
            <person name="Allen A.E."/>
            <person name="Bidle K."/>
            <person name="Borodovsky M."/>
            <person name="Bowler C."/>
            <person name="Brownlee C."/>
            <person name="Cock J.M."/>
            <person name="Elias M."/>
            <person name="Gladyshev V.N."/>
            <person name="Groth M."/>
            <person name="Guda C."/>
            <person name="Hadaegh A."/>
            <person name="Iglesias-Rodriguez M.D."/>
            <person name="Jenkins J."/>
            <person name="Jones B.M."/>
            <person name="Lawson T."/>
            <person name="Leese F."/>
            <person name="Lindquist E."/>
            <person name="Lobanov A."/>
            <person name="Lomsadze A."/>
            <person name="Malik S.B."/>
            <person name="Marsh M.E."/>
            <person name="Mackinder L."/>
            <person name="Mock T."/>
            <person name="Mueller-Roeber B."/>
            <person name="Pagarete A."/>
            <person name="Parker M."/>
            <person name="Probert I."/>
            <person name="Quesneville H."/>
            <person name="Raines C."/>
            <person name="Rensing S.A."/>
            <person name="Riano-Pachon D.M."/>
            <person name="Richier S."/>
            <person name="Rokitta S."/>
            <person name="Shiraiwa Y."/>
            <person name="Soanes D.M."/>
            <person name="van der Giezen M."/>
            <person name="Wahlund T.M."/>
            <person name="Williams B."/>
            <person name="Wilson W."/>
            <person name="Wolfe G."/>
            <person name="Wurch L.L."/>
        </authorList>
    </citation>
    <scope>NUCLEOTIDE SEQUENCE</scope>
</reference>
<dbReference type="InterPro" id="IPR029063">
    <property type="entry name" value="SAM-dependent_MTases_sf"/>
</dbReference>
<dbReference type="KEGG" id="ehx:EMIHUDRAFT_202074"/>
<dbReference type="Gene3D" id="3.40.50.150">
    <property type="entry name" value="Vaccinia Virus protein VP39"/>
    <property type="match status" value="1"/>
</dbReference>
<dbReference type="EnsemblProtists" id="EOD34335">
    <property type="protein sequence ID" value="EOD34335"/>
    <property type="gene ID" value="EMIHUDRAFT_202074"/>
</dbReference>
<protein>
    <recommendedName>
        <fullName evidence="3">Histone H3-K79 methyltransferase</fullName>
    </recommendedName>
</protein>
<name>A0A0D3KF00_EMIH1</name>
<dbReference type="Proteomes" id="UP000013827">
    <property type="component" value="Unassembled WGS sequence"/>
</dbReference>
<dbReference type="PaxDb" id="2903-EOD34335"/>
<dbReference type="HOGENOM" id="CLU_1075360_0_0_1"/>
<dbReference type="SUPFAM" id="SSF53335">
    <property type="entry name" value="S-adenosyl-L-methionine-dependent methyltransferases"/>
    <property type="match status" value="1"/>
</dbReference>
<dbReference type="RefSeq" id="XP_005786764.1">
    <property type="nucleotide sequence ID" value="XM_005786707.1"/>
</dbReference>
<keyword evidence="2" id="KW-1185">Reference proteome</keyword>
<dbReference type="GeneID" id="17279606"/>
<evidence type="ECO:0000313" key="2">
    <source>
        <dbReference type="Proteomes" id="UP000013827"/>
    </source>
</evidence>
<evidence type="ECO:0008006" key="3">
    <source>
        <dbReference type="Google" id="ProtNLM"/>
    </source>
</evidence>